<keyword evidence="4" id="KW-1185">Reference proteome</keyword>
<keyword evidence="2" id="KW-1133">Transmembrane helix</keyword>
<dbReference type="Proteomes" id="UP000249377">
    <property type="component" value="Unassembled WGS sequence"/>
</dbReference>
<accession>A0A328UJG1</accession>
<evidence type="ECO:0000256" key="2">
    <source>
        <dbReference type="SAM" id="Phobius"/>
    </source>
</evidence>
<dbReference type="RefSeq" id="WP_112332386.1">
    <property type="nucleotide sequence ID" value="NZ_JADPHD010000003.1"/>
</dbReference>
<dbReference type="EMBL" id="QLYR01000003">
    <property type="protein sequence ID" value="RAQ29155.1"/>
    <property type="molecule type" value="Genomic_DNA"/>
</dbReference>
<feature type="transmembrane region" description="Helical" evidence="2">
    <location>
        <begin position="87"/>
        <end position="107"/>
    </location>
</feature>
<dbReference type="AlphaFoldDB" id="A0A328UJG1"/>
<organism evidence="3 4">
    <name type="scientific">Hydrogeniiclostridium mannosilyticum</name>
    <dbReference type="NCBI Taxonomy" id="2764322"/>
    <lineage>
        <taxon>Bacteria</taxon>
        <taxon>Bacillati</taxon>
        <taxon>Bacillota</taxon>
        <taxon>Clostridia</taxon>
        <taxon>Eubacteriales</taxon>
        <taxon>Acutalibacteraceae</taxon>
        <taxon>Hydrogeniiclostridium</taxon>
    </lineage>
</organism>
<name>A0A328UJG1_9FIRM</name>
<sequence length="389" mass="43821">MLVQVLRWLQGAVGFHIYGSAERFFNQCARQGIILWDMKSGEEPSAWIMASRYKKLLSCAARSRCRLHIEQRKGLPFRTAWLKKRKGLALGVVLFMVILIGLSQHVWSIKTIGNEEIPAAKLEEVYQKVGLVPGISKKDLDPQAMQRAIMQELPEIAWISVNTKGCSVSVEVAEAVGKPEMENQETPCNIKAAFSGQILRIEVYEGTAVAKVGEAVVEGQLLISGMVEDTNKNVTLIKHASGRVVASTTRRFEVSVPLQKEVTYTVGEPVMRKSMDLFGVRIPLSLTPQPDESYRKEAVRTKLEVNGNALPITWLEESWLKQEVRAEERSETEALKVARDEAEKKKKELQDLKVIEQQESYRIEAGALLYRLDMKCEENIALESAFYVE</sequence>
<dbReference type="Pfam" id="PF06898">
    <property type="entry name" value="YqfD"/>
    <property type="match status" value="1"/>
</dbReference>
<dbReference type="PIRSF" id="PIRSF029895">
    <property type="entry name" value="SpoIV"/>
    <property type="match status" value="1"/>
</dbReference>
<comment type="caution">
    <text evidence="3">The sequence shown here is derived from an EMBL/GenBank/DDBJ whole genome shotgun (WGS) entry which is preliminary data.</text>
</comment>
<keyword evidence="2" id="KW-0812">Transmembrane</keyword>
<gene>
    <name evidence="3" type="ORF">DPQ25_06605</name>
</gene>
<feature type="coiled-coil region" evidence="1">
    <location>
        <begin position="325"/>
        <end position="359"/>
    </location>
</feature>
<evidence type="ECO:0000256" key="1">
    <source>
        <dbReference type="SAM" id="Coils"/>
    </source>
</evidence>
<proteinExistence type="predicted"/>
<dbReference type="InterPro" id="IPR010690">
    <property type="entry name" value="YqfD"/>
</dbReference>
<reference evidence="3 4" key="1">
    <citation type="submission" date="2018-06" db="EMBL/GenBank/DDBJ databases">
        <title>Noncontiguous genome sequence of Ruminococcaceae bacterium ASD2818.</title>
        <authorList>
            <person name="Chaplin A.V."/>
            <person name="Sokolova S.R."/>
            <person name="Kochetkova T.O."/>
            <person name="Goltsov A.Y."/>
            <person name="Trofimov D.Y."/>
            <person name="Efimov B.A."/>
        </authorList>
    </citation>
    <scope>NUCLEOTIDE SEQUENCE [LARGE SCALE GENOMIC DNA]</scope>
    <source>
        <strain evidence="3 4">ASD2818</strain>
    </source>
</reference>
<evidence type="ECO:0008006" key="5">
    <source>
        <dbReference type="Google" id="ProtNLM"/>
    </source>
</evidence>
<keyword evidence="1" id="KW-0175">Coiled coil</keyword>
<evidence type="ECO:0000313" key="4">
    <source>
        <dbReference type="Proteomes" id="UP000249377"/>
    </source>
</evidence>
<keyword evidence="2" id="KW-0472">Membrane</keyword>
<evidence type="ECO:0000313" key="3">
    <source>
        <dbReference type="EMBL" id="RAQ29155.1"/>
    </source>
</evidence>
<protein>
    <recommendedName>
        <fullName evidence="5">Sporulation protein YqfD</fullName>
    </recommendedName>
</protein>